<dbReference type="RefSeq" id="XP_008869095.1">
    <property type="nucleotide sequence ID" value="XM_008870873.1"/>
</dbReference>
<protein>
    <submittedName>
        <fullName evidence="2">Uncharacterized protein</fullName>
    </submittedName>
</protein>
<reference evidence="2" key="1">
    <citation type="submission" date="2013-12" db="EMBL/GenBank/DDBJ databases">
        <title>The Genome Sequence of Aphanomyces invadans NJM9701.</title>
        <authorList>
            <consortium name="The Broad Institute Genomics Platform"/>
            <person name="Russ C."/>
            <person name="Tyler B."/>
            <person name="van West P."/>
            <person name="Dieguez-Uribeondo J."/>
            <person name="Young S.K."/>
            <person name="Zeng Q."/>
            <person name="Gargeya S."/>
            <person name="Fitzgerald M."/>
            <person name="Abouelleil A."/>
            <person name="Alvarado L."/>
            <person name="Chapman S.B."/>
            <person name="Gainer-Dewar J."/>
            <person name="Goldberg J."/>
            <person name="Griggs A."/>
            <person name="Gujja S."/>
            <person name="Hansen M."/>
            <person name="Howarth C."/>
            <person name="Imamovic A."/>
            <person name="Ireland A."/>
            <person name="Larimer J."/>
            <person name="McCowan C."/>
            <person name="Murphy C."/>
            <person name="Pearson M."/>
            <person name="Poon T.W."/>
            <person name="Priest M."/>
            <person name="Roberts A."/>
            <person name="Saif S."/>
            <person name="Shea T."/>
            <person name="Sykes S."/>
            <person name="Wortman J."/>
            <person name="Nusbaum C."/>
            <person name="Birren B."/>
        </authorList>
    </citation>
    <scope>NUCLEOTIDE SEQUENCE [LARGE SCALE GENOMIC DNA]</scope>
    <source>
        <strain evidence="2">NJM9701</strain>
    </source>
</reference>
<feature type="region of interest" description="Disordered" evidence="1">
    <location>
        <begin position="28"/>
        <end position="63"/>
    </location>
</feature>
<accession>A0A024U7U2</accession>
<evidence type="ECO:0000313" key="2">
    <source>
        <dbReference type="EMBL" id="ETW02491.1"/>
    </source>
</evidence>
<sequence>MEPAADMGGSSDHRKKFSLKRWVKKAWAKQRRNTEERHLKRKQQHREVKKAKPEDSTAESGLVERFNRLPTVLDNNNVQHAAASTEAATWDVDELHDNQEQDEAPLRKKSIAPLRIGVPYTDAITIENPILNNPDMGDHRGATVDRPTAADNAASVKAVCERFRRKNSKAAVPSRLDLFNQINKLPHDPREFLRTVEQRKPYSSNHPSSMRARHFDPQFTGPIAAVLARSAVMNVDDSSSDEGSSNDEWK</sequence>
<dbReference type="GeneID" id="20083041"/>
<dbReference type="EMBL" id="KI913961">
    <property type="protein sequence ID" value="ETW02490.1"/>
    <property type="molecule type" value="Genomic_DNA"/>
</dbReference>
<proteinExistence type="predicted"/>
<dbReference type="AlphaFoldDB" id="A0A024U7U2"/>
<feature type="compositionally biased region" description="Basic residues" evidence="1">
    <location>
        <begin position="39"/>
        <end position="49"/>
    </location>
</feature>
<dbReference type="RefSeq" id="XP_008869096.1">
    <property type="nucleotide sequence ID" value="XM_008870874.1"/>
</dbReference>
<dbReference type="OrthoDB" id="76509at2759"/>
<dbReference type="EMBL" id="KI913961">
    <property type="protein sequence ID" value="ETW02491.1"/>
    <property type="molecule type" value="Genomic_DNA"/>
</dbReference>
<evidence type="ECO:0000256" key="1">
    <source>
        <dbReference type="SAM" id="MobiDB-lite"/>
    </source>
</evidence>
<organism evidence="2">
    <name type="scientific">Aphanomyces invadans</name>
    <dbReference type="NCBI Taxonomy" id="157072"/>
    <lineage>
        <taxon>Eukaryota</taxon>
        <taxon>Sar</taxon>
        <taxon>Stramenopiles</taxon>
        <taxon>Oomycota</taxon>
        <taxon>Saprolegniomycetes</taxon>
        <taxon>Saprolegniales</taxon>
        <taxon>Verrucalvaceae</taxon>
        <taxon>Aphanomyces</taxon>
    </lineage>
</organism>
<dbReference type="VEuPathDB" id="FungiDB:H310_05991"/>
<name>A0A024U7U2_9STRA</name>
<gene>
    <name evidence="2" type="ORF">H310_05991</name>
</gene>